<keyword evidence="4 7" id="KW-1133">Transmembrane helix</keyword>
<dbReference type="PANTHER" id="PTHR22950:SF479">
    <property type="entry name" value="AMINO ACID TRANSPORTER (EUROFUNG)-RELATED"/>
    <property type="match status" value="1"/>
</dbReference>
<comment type="similarity">
    <text evidence="2">Belongs to the amino acid/polyamine transporter 2 family.</text>
</comment>
<feature type="transmembrane region" description="Helical" evidence="7">
    <location>
        <begin position="362"/>
        <end position="383"/>
    </location>
</feature>
<dbReference type="EMBL" id="JAVRRG010000135">
    <property type="protein sequence ID" value="KAK5081788.1"/>
    <property type="molecule type" value="Genomic_DNA"/>
</dbReference>
<keyword evidence="5 7" id="KW-0472">Membrane</keyword>
<evidence type="ECO:0000256" key="5">
    <source>
        <dbReference type="ARBA" id="ARBA00023136"/>
    </source>
</evidence>
<feature type="transmembrane region" description="Helical" evidence="7">
    <location>
        <begin position="467"/>
        <end position="492"/>
    </location>
</feature>
<evidence type="ECO:0000256" key="6">
    <source>
        <dbReference type="SAM" id="MobiDB-lite"/>
    </source>
</evidence>
<name>A0ABR0K2Q4_9EURO</name>
<evidence type="ECO:0000313" key="9">
    <source>
        <dbReference type="EMBL" id="KAK5081788.1"/>
    </source>
</evidence>
<feature type="region of interest" description="Disordered" evidence="6">
    <location>
        <begin position="57"/>
        <end position="84"/>
    </location>
</feature>
<keyword evidence="10" id="KW-1185">Reference proteome</keyword>
<protein>
    <recommendedName>
        <fullName evidence="8">Amino acid transporter transmembrane domain-containing protein</fullName>
    </recommendedName>
</protein>
<feature type="transmembrane region" description="Helical" evidence="7">
    <location>
        <begin position="404"/>
        <end position="425"/>
    </location>
</feature>
<comment type="subcellular location">
    <subcellularLocation>
        <location evidence="1">Membrane</location>
        <topology evidence="1">Multi-pass membrane protein</topology>
    </subcellularLocation>
</comment>
<evidence type="ECO:0000256" key="3">
    <source>
        <dbReference type="ARBA" id="ARBA00022692"/>
    </source>
</evidence>
<evidence type="ECO:0000256" key="7">
    <source>
        <dbReference type="SAM" id="Phobius"/>
    </source>
</evidence>
<evidence type="ECO:0000256" key="2">
    <source>
        <dbReference type="ARBA" id="ARBA00008066"/>
    </source>
</evidence>
<reference evidence="9 10" key="1">
    <citation type="submission" date="2023-08" db="EMBL/GenBank/DDBJ databases">
        <title>Black Yeasts Isolated from many extreme environments.</title>
        <authorList>
            <person name="Coleine C."/>
            <person name="Stajich J.E."/>
            <person name="Selbmann L."/>
        </authorList>
    </citation>
    <scope>NUCLEOTIDE SEQUENCE [LARGE SCALE GENOMIC DNA]</scope>
    <source>
        <strain evidence="9 10">CCFEE 5885</strain>
    </source>
</reference>
<dbReference type="Pfam" id="PF01490">
    <property type="entry name" value="Aa_trans"/>
    <property type="match status" value="1"/>
</dbReference>
<feature type="transmembrane region" description="Helical" evidence="7">
    <location>
        <begin position="174"/>
        <end position="199"/>
    </location>
</feature>
<feature type="transmembrane region" description="Helical" evidence="7">
    <location>
        <begin position="231"/>
        <end position="256"/>
    </location>
</feature>
<evidence type="ECO:0000256" key="4">
    <source>
        <dbReference type="ARBA" id="ARBA00022989"/>
    </source>
</evidence>
<feature type="domain" description="Amino acid transporter transmembrane" evidence="8">
    <location>
        <begin position="96"/>
        <end position="492"/>
    </location>
</feature>
<feature type="transmembrane region" description="Helical" evidence="7">
    <location>
        <begin position="205"/>
        <end position="224"/>
    </location>
</feature>
<dbReference type="Gene3D" id="1.20.1740.10">
    <property type="entry name" value="Amino acid/polyamine transporter I"/>
    <property type="match status" value="1"/>
</dbReference>
<organism evidence="9 10">
    <name type="scientific">Lithohypha guttulata</name>
    <dbReference type="NCBI Taxonomy" id="1690604"/>
    <lineage>
        <taxon>Eukaryota</taxon>
        <taxon>Fungi</taxon>
        <taxon>Dikarya</taxon>
        <taxon>Ascomycota</taxon>
        <taxon>Pezizomycotina</taxon>
        <taxon>Eurotiomycetes</taxon>
        <taxon>Chaetothyriomycetidae</taxon>
        <taxon>Chaetothyriales</taxon>
        <taxon>Trichomeriaceae</taxon>
        <taxon>Lithohypha</taxon>
    </lineage>
</organism>
<dbReference type="Proteomes" id="UP001345013">
    <property type="component" value="Unassembled WGS sequence"/>
</dbReference>
<sequence length="518" mass="55937">MLSSNDVKVRVPVWVKSADIPPSQGAMMGAPTLFNPPAFANSLKMLAGKEKNVNRKWSGSTYGSARRGDLEKEESFGQGQTRNAYEAEGETSYRTMGRWNAAIVMITNQVGLGILSLPGAAQDIGIVPVVILIIVVGLLSTYTAYELLQYYRRHPHVLNMADQARVLGGKTFQIITGIGMVIKLILTCASAGVTMSVALNSMSDHAMCTVAFIAFSIIGCWLLCLPRTFQFVSWVGIPSTVSIIAGLLSTIISLGVKGPQGNPQEYSLGVKAFADNVDFNTGVGAFLRVTYSYAGNVGFPSLMAEMKDPSRDFVPALVILQCFSITFYLISAIAIYCLAGQYTSSPALGSAPELLAKVAYGIVFPALLATGLVFGHTSIKLMYITGMRVIKAQDKITSGGLKSWVVWIGMVSSFWVLAFILANAIPIFDSIVSISSATFIAWFTFGLAAIFWFHMNWGGLFLNWKKISLSVLNLLIVCMAVFMNVGGLYSAISGLLDIYRSDENNIKGSFTCADNAIF</sequence>
<keyword evidence="3 7" id="KW-0812">Transmembrane</keyword>
<feature type="transmembrane region" description="Helical" evidence="7">
    <location>
        <begin position="285"/>
        <end position="304"/>
    </location>
</feature>
<evidence type="ECO:0000256" key="1">
    <source>
        <dbReference type="ARBA" id="ARBA00004141"/>
    </source>
</evidence>
<comment type="caution">
    <text evidence="9">The sequence shown here is derived from an EMBL/GenBank/DDBJ whole genome shotgun (WGS) entry which is preliminary data.</text>
</comment>
<feature type="transmembrane region" description="Helical" evidence="7">
    <location>
        <begin position="124"/>
        <end position="145"/>
    </location>
</feature>
<gene>
    <name evidence="9" type="ORF">LTR24_008142</name>
</gene>
<dbReference type="InterPro" id="IPR013057">
    <property type="entry name" value="AA_transpt_TM"/>
</dbReference>
<feature type="transmembrane region" description="Helical" evidence="7">
    <location>
        <begin position="431"/>
        <end position="455"/>
    </location>
</feature>
<feature type="compositionally biased region" description="Basic and acidic residues" evidence="6">
    <location>
        <begin position="66"/>
        <end position="75"/>
    </location>
</feature>
<feature type="transmembrane region" description="Helical" evidence="7">
    <location>
        <begin position="316"/>
        <end position="342"/>
    </location>
</feature>
<accession>A0ABR0K2Q4</accession>
<feature type="transmembrane region" description="Helical" evidence="7">
    <location>
        <begin position="99"/>
        <end position="118"/>
    </location>
</feature>
<proteinExistence type="inferred from homology"/>
<dbReference type="PANTHER" id="PTHR22950">
    <property type="entry name" value="AMINO ACID TRANSPORTER"/>
    <property type="match status" value="1"/>
</dbReference>
<evidence type="ECO:0000259" key="8">
    <source>
        <dbReference type="Pfam" id="PF01490"/>
    </source>
</evidence>
<evidence type="ECO:0000313" key="10">
    <source>
        <dbReference type="Proteomes" id="UP001345013"/>
    </source>
</evidence>